<accession>A0ACB8ECG2</accession>
<dbReference type="EMBL" id="CM037629">
    <property type="protein sequence ID" value="KAH7990159.1"/>
    <property type="molecule type" value="Genomic_DNA"/>
</dbReference>
<name>A0ACB8ECG2_9SAUR</name>
<gene>
    <name evidence="1" type="ORF">K3G42_003650</name>
</gene>
<organism evidence="1 2">
    <name type="scientific">Sphaerodactylus townsendi</name>
    <dbReference type="NCBI Taxonomy" id="933632"/>
    <lineage>
        <taxon>Eukaryota</taxon>
        <taxon>Metazoa</taxon>
        <taxon>Chordata</taxon>
        <taxon>Craniata</taxon>
        <taxon>Vertebrata</taxon>
        <taxon>Euteleostomi</taxon>
        <taxon>Lepidosauria</taxon>
        <taxon>Squamata</taxon>
        <taxon>Bifurcata</taxon>
        <taxon>Gekkota</taxon>
        <taxon>Sphaerodactylidae</taxon>
        <taxon>Sphaerodactylus</taxon>
    </lineage>
</organism>
<keyword evidence="2" id="KW-1185">Reference proteome</keyword>
<dbReference type="Proteomes" id="UP000827872">
    <property type="component" value="Linkage Group LG16"/>
</dbReference>
<sequence length="110" mass="12495">MLGNDSMVAKGANPGAAKVSEGSCWHAPDPTQLLLSLQHSGATWADRRRLSTRETLSGVRAVQKHYGFYLNNRPIFKYIYILQIKWSFEVKHLTTVLVYCLYCGIVMLYQ</sequence>
<protein>
    <submittedName>
        <fullName evidence="1">Uncharacterized protein</fullName>
    </submittedName>
</protein>
<reference evidence="1" key="1">
    <citation type="submission" date="2021-08" db="EMBL/GenBank/DDBJ databases">
        <title>The first chromosome-level gecko genome reveals the dynamic sex chromosomes of Neotropical dwarf geckos (Sphaerodactylidae: Sphaerodactylus).</title>
        <authorList>
            <person name="Pinto B.J."/>
            <person name="Keating S.E."/>
            <person name="Gamble T."/>
        </authorList>
    </citation>
    <scope>NUCLEOTIDE SEQUENCE</scope>
    <source>
        <strain evidence="1">TG3544</strain>
    </source>
</reference>
<evidence type="ECO:0000313" key="2">
    <source>
        <dbReference type="Proteomes" id="UP000827872"/>
    </source>
</evidence>
<evidence type="ECO:0000313" key="1">
    <source>
        <dbReference type="EMBL" id="KAH7990159.1"/>
    </source>
</evidence>
<comment type="caution">
    <text evidence="1">The sequence shown here is derived from an EMBL/GenBank/DDBJ whole genome shotgun (WGS) entry which is preliminary data.</text>
</comment>
<proteinExistence type="predicted"/>